<protein>
    <submittedName>
        <fullName evidence="7">WD40-repeat-containing domain protein</fullName>
    </submittedName>
</protein>
<feature type="repeat" description="WD" evidence="6">
    <location>
        <begin position="242"/>
        <end position="277"/>
    </location>
</feature>
<evidence type="ECO:0000256" key="6">
    <source>
        <dbReference type="PROSITE-ProRule" id="PRU00221"/>
    </source>
</evidence>
<dbReference type="InterPro" id="IPR051865">
    <property type="entry name" value="WD-repeat_CDT2_adapter"/>
</dbReference>
<feature type="repeat" description="WD" evidence="6">
    <location>
        <begin position="463"/>
        <end position="504"/>
    </location>
</feature>
<dbReference type="GO" id="GO:0043161">
    <property type="term" value="P:proteasome-mediated ubiquitin-dependent protein catabolic process"/>
    <property type="evidence" value="ECO:0007669"/>
    <property type="project" value="TreeGrafter"/>
</dbReference>
<dbReference type="Proteomes" id="UP000265703">
    <property type="component" value="Unassembled WGS sequence"/>
</dbReference>
<dbReference type="OrthoDB" id="2096344at2759"/>
<dbReference type="PANTHER" id="PTHR22852">
    <property type="entry name" value="LETHAL 2 DENTICLELESS PROTEIN RETINOIC ACID-REGULATED NUCLEAR MATRIX-ASSOCIATED PROTEIN"/>
    <property type="match status" value="1"/>
</dbReference>
<dbReference type="AlphaFoldDB" id="A0A397TF39"/>
<organism evidence="7 8">
    <name type="scientific">Glomus cerebriforme</name>
    <dbReference type="NCBI Taxonomy" id="658196"/>
    <lineage>
        <taxon>Eukaryota</taxon>
        <taxon>Fungi</taxon>
        <taxon>Fungi incertae sedis</taxon>
        <taxon>Mucoromycota</taxon>
        <taxon>Glomeromycotina</taxon>
        <taxon>Glomeromycetes</taxon>
        <taxon>Glomerales</taxon>
        <taxon>Glomeraceae</taxon>
        <taxon>Glomus</taxon>
    </lineage>
</organism>
<dbReference type="PROSITE" id="PS50082">
    <property type="entry name" value="WD_REPEATS_2"/>
    <property type="match status" value="4"/>
</dbReference>
<dbReference type="PROSITE" id="PS00678">
    <property type="entry name" value="WD_REPEATS_1"/>
    <property type="match status" value="2"/>
</dbReference>
<dbReference type="PANTHER" id="PTHR22852:SF0">
    <property type="entry name" value="DENTICLELESS PROTEIN HOMOLOG"/>
    <property type="match status" value="1"/>
</dbReference>
<name>A0A397TF39_9GLOM</name>
<dbReference type="GO" id="GO:0030674">
    <property type="term" value="F:protein-macromolecule adaptor activity"/>
    <property type="evidence" value="ECO:0007669"/>
    <property type="project" value="TreeGrafter"/>
</dbReference>
<keyword evidence="4" id="KW-0833">Ubl conjugation pathway</keyword>
<keyword evidence="3" id="KW-0677">Repeat</keyword>
<evidence type="ECO:0000256" key="5">
    <source>
        <dbReference type="ARBA" id="ARBA00038344"/>
    </source>
</evidence>
<dbReference type="InterPro" id="IPR019775">
    <property type="entry name" value="WD40_repeat_CS"/>
</dbReference>
<feature type="repeat" description="WD" evidence="6">
    <location>
        <begin position="200"/>
        <end position="241"/>
    </location>
</feature>
<sequence length="504" mass="56321">MAENSYRYRKKQAQDNSILVFLTPPPLADITRQINNVNCKLETPEPVTPTPGVPPKKRIKCDNLQNNSQPDFYANISNNSSVSTSSSRLIKDTDLCYGLTLQNALFQREIWGTTIMGGSTMASKRWNVSTRFFIKDFKNTDNNVFRFLGDRNFVAPFVCSFSHVACNGKLLAAADEEGMVGFIDARYDNTIELERVRNEFRAHDNAVFDVMWSHDDCSMVTASGDQTAKLWDVELQQCKATFGGHTCSIKSVNFNPLNPNLWVTSSRDGNIFIWDTRLIGLCSEGDVSFKPVISIRNAHSHDDLKKKSRKSNQLLPIRSKPTSSVTGVQFLMNQDLLLASSGASDSIIKYWDLRNQDALSNSTPVQTSLSSSFAKRPHGISDLILDQSGTRLYASSTDHRVYMYDAANLGAPIGHFTSKTYRCSSFYVRLACSPDGRYIASGSSDKSIYIWEVDFPGADPVILKAHENEVTSLSWSKDIETFASCSDDTTLRIWRIDGSNNSKE</sequence>
<evidence type="ECO:0000256" key="1">
    <source>
        <dbReference type="ARBA" id="ARBA00004906"/>
    </source>
</evidence>
<evidence type="ECO:0000256" key="3">
    <source>
        <dbReference type="ARBA" id="ARBA00022737"/>
    </source>
</evidence>
<dbReference type="InterPro" id="IPR036322">
    <property type="entry name" value="WD40_repeat_dom_sf"/>
</dbReference>
<dbReference type="InterPro" id="IPR001680">
    <property type="entry name" value="WD40_rpt"/>
</dbReference>
<dbReference type="STRING" id="658196.A0A397TF39"/>
<reference evidence="7 8" key="1">
    <citation type="submission" date="2018-06" db="EMBL/GenBank/DDBJ databases">
        <title>Comparative genomics reveals the genomic features of Rhizophagus irregularis, R. cerebriforme, R. diaphanum and Gigaspora rosea, and their symbiotic lifestyle signature.</title>
        <authorList>
            <person name="Morin E."/>
            <person name="San Clemente H."/>
            <person name="Chen E.C.H."/>
            <person name="De La Providencia I."/>
            <person name="Hainaut M."/>
            <person name="Kuo A."/>
            <person name="Kohler A."/>
            <person name="Murat C."/>
            <person name="Tang N."/>
            <person name="Roy S."/>
            <person name="Loubradou J."/>
            <person name="Henrissat B."/>
            <person name="Grigoriev I.V."/>
            <person name="Corradi N."/>
            <person name="Roux C."/>
            <person name="Martin F.M."/>
        </authorList>
    </citation>
    <scope>NUCLEOTIDE SEQUENCE [LARGE SCALE GENOMIC DNA]</scope>
    <source>
        <strain evidence="7 8">DAOM 227022</strain>
    </source>
</reference>
<dbReference type="PRINTS" id="PR00320">
    <property type="entry name" value="GPROTEINBRPT"/>
</dbReference>
<evidence type="ECO:0000256" key="2">
    <source>
        <dbReference type="ARBA" id="ARBA00022574"/>
    </source>
</evidence>
<dbReference type="PROSITE" id="PS50294">
    <property type="entry name" value="WD_REPEATS_REGION"/>
    <property type="match status" value="3"/>
</dbReference>
<evidence type="ECO:0000313" key="7">
    <source>
        <dbReference type="EMBL" id="RIA95546.1"/>
    </source>
</evidence>
<dbReference type="Gene3D" id="2.130.10.10">
    <property type="entry name" value="YVTN repeat-like/Quinoprotein amine dehydrogenase"/>
    <property type="match status" value="2"/>
</dbReference>
<accession>A0A397TF39</accession>
<dbReference type="GO" id="GO:0005634">
    <property type="term" value="C:nucleus"/>
    <property type="evidence" value="ECO:0007669"/>
    <property type="project" value="TreeGrafter"/>
</dbReference>
<comment type="pathway">
    <text evidence="1">Protein modification; protein ubiquitination.</text>
</comment>
<dbReference type="CDD" id="cd00200">
    <property type="entry name" value="WD40"/>
    <property type="match status" value="1"/>
</dbReference>
<keyword evidence="8" id="KW-1185">Reference proteome</keyword>
<gene>
    <name evidence="7" type="ORF">C1645_757177</name>
</gene>
<dbReference type="EMBL" id="QKYT01000059">
    <property type="protein sequence ID" value="RIA95546.1"/>
    <property type="molecule type" value="Genomic_DNA"/>
</dbReference>
<comment type="caution">
    <text evidence="7">The sequence shown here is derived from an EMBL/GenBank/DDBJ whole genome shotgun (WGS) entry which is preliminary data.</text>
</comment>
<dbReference type="InterPro" id="IPR015943">
    <property type="entry name" value="WD40/YVTN_repeat-like_dom_sf"/>
</dbReference>
<evidence type="ECO:0000313" key="8">
    <source>
        <dbReference type="Proteomes" id="UP000265703"/>
    </source>
</evidence>
<feature type="repeat" description="WD" evidence="6">
    <location>
        <begin position="433"/>
        <end position="454"/>
    </location>
</feature>
<dbReference type="InterPro" id="IPR020472">
    <property type="entry name" value="WD40_PAC1"/>
</dbReference>
<proteinExistence type="inferred from homology"/>
<dbReference type="SMART" id="SM00320">
    <property type="entry name" value="WD40"/>
    <property type="match status" value="6"/>
</dbReference>
<evidence type="ECO:0000256" key="4">
    <source>
        <dbReference type="ARBA" id="ARBA00022786"/>
    </source>
</evidence>
<dbReference type="SUPFAM" id="SSF50978">
    <property type="entry name" value="WD40 repeat-like"/>
    <property type="match status" value="1"/>
</dbReference>
<dbReference type="Pfam" id="PF00400">
    <property type="entry name" value="WD40"/>
    <property type="match status" value="5"/>
</dbReference>
<comment type="similarity">
    <text evidence="5">Belongs to the WD repeat cdt2 family.</text>
</comment>
<keyword evidence="2 6" id="KW-0853">WD repeat</keyword>